<keyword evidence="1" id="KW-0472">Membrane</keyword>
<feature type="transmembrane region" description="Helical" evidence="1">
    <location>
        <begin position="336"/>
        <end position="355"/>
    </location>
</feature>
<name>A0A437AP73_9MICR</name>
<comment type="caution">
    <text evidence="2">The sequence shown here is derived from an EMBL/GenBank/DDBJ whole genome shotgun (WGS) entry which is preliminary data.</text>
</comment>
<keyword evidence="3" id="KW-1185">Reference proteome</keyword>
<feature type="transmembrane region" description="Helical" evidence="1">
    <location>
        <begin position="177"/>
        <end position="195"/>
    </location>
</feature>
<dbReference type="OrthoDB" id="2190497at2759"/>
<evidence type="ECO:0000313" key="2">
    <source>
        <dbReference type="EMBL" id="RVD93041.1"/>
    </source>
</evidence>
<sequence>MKSLKKINAFLLLFILNITDLAVFGSKMLKLEDNKELENFSRLFYWISLFSSQVFYTLFSKIETAVVAPVTEGSRITNLILKEVYLLDKEKYFTNTLVCIGISTLIYGILSLFLTQFVCLFRKIPRVFYYGVFLWLGLLQFQAAKALLIDNTHFFVIFLISTLIYCLQYKYETQSFAFMFALFCSLAVNFIKLIYKIPKEKFVKNGIFISDIKIFDGFTFLNQHFDYKHIDFKLIWQLKKKILLLSFFCAFNILLNFFTFENYSKLSLCLKKEFLAHSITNFFCSFGMFPSCFVCSYSTILFENNVNEQKDRHVLGLVYFCMIFVINKFFQLVPLHIQALFPVLVGWSIIHEAYNDIKKTKFTVKLFCFFTAGFLFFLTY</sequence>
<protein>
    <submittedName>
        <fullName evidence="2">Sulfate permease</fullName>
    </submittedName>
</protein>
<organism evidence="2 3">
    <name type="scientific">Tubulinosema ratisbonensis</name>
    <dbReference type="NCBI Taxonomy" id="291195"/>
    <lineage>
        <taxon>Eukaryota</taxon>
        <taxon>Fungi</taxon>
        <taxon>Fungi incertae sedis</taxon>
        <taxon>Microsporidia</taxon>
        <taxon>Tubulinosematoidea</taxon>
        <taxon>Tubulinosematidae</taxon>
        <taxon>Tubulinosema</taxon>
    </lineage>
</organism>
<evidence type="ECO:0000313" key="3">
    <source>
        <dbReference type="Proteomes" id="UP000282876"/>
    </source>
</evidence>
<feature type="transmembrane region" description="Helical" evidence="1">
    <location>
        <begin position="314"/>
        <end position="330"/>
    </location>
</feature>
<dbReference type="VEuPathDB" id="MicrosporidiaDB:TUBRATIS_004420"/>
<feature type="transmembrane region" description="Helical" evidence="1">
    <location>
        <begin position="279"/>
        <end position="302"/>
    </location>
</feature>
<accession>A0A437AP73</accession>
<feature type="transmembrane region" description="Helical" evidence="1">
    <location>
        <begin position="127"/>
        <end position="147"/>
    </location>
</feature>
<evidence type="ECO:0000256" key="1">
    <source>
        <dbReference type="SAM" id="Phobius"/>
    </source>
</evidence>
<feature type="transmembrane region" description="Helical" evidence="1">
    <location>
        <begin position="242"/>
        <end position="259"/>
    </location>
</feature>
<keyword evidence="1" id="KW-1133">Transmembrane helix</keyword>
<gene>
    <name evidence="2" type="ORF">TUBRATIS_004420</name>
</gene>
<dbReference type="AlphaFoldDB" id="A0A437AP73"/>
<keyword evidence="1" id="KW-0812">Transmembrane</keyword>
<dbReference type="Proteomes" id="UP000282876">
    <property type="component" value="Unassembled WGS sequence"/>
</dbReference>
<feature type="transmembrane region" description="Helical" evidence="1">
    <location>
        <begin position="362"/>
        <end position="379"/>
    </location>
</feature>
<dbReference type="EMBL" id="RCSS01000097">
    <property type="protein sequence ID" value="RVD93041.1"/>
    <property type="molecule type" value="Genomic_DNA"/>
</dbReference>
<proteinExistence type="predicted"/>
<feature type="transmembrane region" description="Helical" evidence="1">
    <location>
        <begin position="92"/>
        <end position="115"/>
    </location>
</feature>
<reference evidence="2 3" key="1">
    <citation type="submission" date="2018-10" db="EMBL/GenBank/DDBJ databases">
        <title>Draft genome sequence of the microsporidian Tubulinosema ratisbonensis.</title>
        <authorList>
            <person name="Polonais V."/>
            <person name="Peyretaillade E."/>
            <person name="Niehus S."/>
            <person name="Wawrzyniak I."/>
            <person name="Franchet A."/>
            <person name="Gaspin C."/>
            <person name="Reichstadt M."/>
            <person name="Belser C."/>
            <person name="Labadie K."/>
            <person name="Delbac F."/>
            <person name="Ferrandon D."/>
        </authorList>
    </citation>
    <scope>NUCLEOTIDE SEQUENCE [LARGE SCALE GENOMIC DNA]</scope>
    <source>
        <strain evidence="2 3">Franzen</strain>
    </source>
</reference>